<dbReference type="Proteomes" id="UP001497744">
    <property type="component" value="Unassembled WGS sequence"/>
</dbReference>
<proteinExistence type="predicted"/>
<evidence type="ECO:0000313" key="3">
    <source>
        <dbReference type="Proteomes" id="UP001497744"/>
    </source>
</evidence>
<dbReference type="RefSeq" id="XP_067718430.1">
    <property type="nucleotide sequence ID" value="XM_067862329.1"/>
</dbReference>
<dbReference type="EMBL" id="BPLF01000006">
    <property type="protein sequence ID" value="GIX66361.1"/>
    <property type="molecule type" value="Genomic_DNA"/>
</dbReference>
<evidence type="ECO:0000256" key="1">
    <source>
        <dbReference type="SAM" id="SignalP"/>
    </source>
</evidence>
<organism evidence="2 3">
    <name type="scientific">Babesia caballi</name>
    <dbReference type="NCBI Taxonomy" id="5871"/>
    <lineage>
        <taxon>Eukaryota</taxon>
        <taxon>Sar</taxon>
        <taxon>Alveolata</taxon>
        <taxon>Apicomplexa</taxon>
        <taxon>Aconoidasida</taxon>
        <taxon>Piroplasmida</taxon>
        <taxon>Babesiidae</taxon>
        <taxon>Babesia</taxon>
    </lineage>
</organism>
<feature type="signal peptide" evidence="1">
    <location>
        <begin position="1"/>
        <end position="18"/>
    </location>
</feature>
<accession>A0AAV4M1M0</accession>
<keyword evidence="3" id="KW-1185">Reference proteome</keyword>
<dbReference type="AlphaFoldDB" id="A0AAV4M1M0"/>
<gene>
    <name evidence="2" type="ORF">BcabD6B2_57970</name>
</gene>
<dbReference type="GeneID" id="94197842"/>
<evidence type="ECO:0000313" key="2">
    <source>
        <dbReference type="EMBL" id="GIX66361.1"/>
    </source>
</evidence>
<protein>
    <submittedName>
        <fullName evidence="2">Cystathionine gamma-lyase</fullName>
    </submittedName>
</protein>
<feature type="chain" id="PRO_5043663268" evidence="1">
    <location>
        <begin position="19"/>
        <end position="92"/>
    </location>
</feature>
<sequence>MCVIRCHGMICRHWLTSAKLICCTGASCGNTQLQSGSGDEAVRQRAVVPINIMVTFTLQRSLAQHVALLYIESSALNQAVALSLASARQAVK</sequence>
<name>A0AAV4M1M0_BABCB</name>
<comment type="caution">
    <text evidence="2">The sequence shown here is derived from an EMBL/GenBank/DDBJ whole genome shotgun (WGS) entry which is preliminary data.</text>
</comment>
<reference evidence="2 3" key="1">
    <citation type="submission" date="2021-06" db="EMBL/GenBank/DDBJ databases">
        <title>Genome sequence of Babesia caballi.</title>
        <authorList>
            <person name="Yamagishi J."/>
            <person name="Kidaka T."/>
            <person name="Ochi A."/>
        </authorList>
    </citation>
    <scope>NUCLEOTIDE SEQUENCE [LARGE SCALE GENOMIC DNA]</scope>
    <source>
        <strain evidence="2">USDA-D6B2</strain>
    </source>
</reference>
<keyword evidence="1" id="KW-0732">Signal</keyword>